<feature type="transmembrane region" description="Helical" evidence="1">
    <location>
        <begin position="34"/>
        <end position="50"/>
    </location>
</feature>
<feature type="transmembrane region" description="Helical" evidence="1">
    <location>
        <begin position="346"/>
        <end position="362"/>
    </location>
</feature>
<keyword evidence="1" id="KW-1133">Transmembrane helix</keyword>
<reference evidence="2 3" key="1">
    <citation type="submission" date="2018-04" db="EMBL/GenBank/DDBJ databases">
        <title>Massilia violaceinigra sp. nov., a novel purple-pigmented bacterium isolated from Tianshan glacier, Xinjiang, China.</title>
        <authorList>
            <person name="Wang H."/>
        </authorList>
    </citation>
    <scope>NUCLEOTIDE SEQUENCE [LARGE SCALE GENOMIC DNA]</scope>
    <source>
        <strain evidence="2 3">B448-2</strain>
    </source>
</reference>
<protein>
    <recommendedName>
        <fullName evidence="4">O-antigen ligase domain-containing protein</fullName>
    </recommendedName>
</protein>
<evidence type="ECO:0000313" key="2">
    <source>
        <dbReference type="EMBL" id="PWF48902.1"/>
    </source>
</evidence>
<evidence type="ECO:0008006" key="4">
    <source>
        <dbReference type="Google" id="ProtNLM"/>
    </source>
</evidence>
<dbReference type="AlphaFoldDB" id="A0A2U2HN69"/>
<organism evidence="2 3">
    <name type="scientific">Massilia glaciei</name>
    <dbReference type="NCBI Taxonomy" id="1524097"/>
    <lineage>
        <taxon>Bacteria</taxon>
        <taxon>Pseudomonadati</taxon>
        <taxon>Pseudomonadota</taxon>
        <taxon>Betaproteobacteria</taxon>
        <taxon>Burkholderiales</taxon>
        <taxon>Oxalobacteraceae</taxon>
        <taxon>Telluria group</taxon>
        <taxon>Massilia</taxon>
    </lineage>
</organism>
<comment type="caution">
    <text evidence="2">The sequence shown here is derived from an EMBL/GenBank/DDBJ whole genome shotgun (WGS) entry which is preliminary data.</text>
</comment>
<feature type="transmembrane region" description="Helical" evidence="1">
    <location>
        <begin position="209"/>
        <end position="226"/>
    </location>
</feature>
<feature type="transmembrane region" description="Helical" evidence="1">
    <location>
        <begin position="6"/>
        <end position="22"/>
    </location>
</feature>
<accession>A0A2U2HN69</accession>
<keyword evidence="1" id="KW-0812">Transmembrane</keyword>
<proteinExistence type="predicted"/>
<feature type="transmembrane region" description="Helical" evidence="1">
    <location>
        <begin position="56"/>
        <end position="76"/>
    </location>
</feature>
<dbReference type="Proteomes" id="UP000241421">
    <property type="component" value="Unassembled WGS sequence"/>
</dbReference>
<gene>
    <name evidence="2" type="ORF">C7C56_009290</name>
</gene>
<feature type="transmembrane region" description="Helical" evidence="1">
    <location>
        <begin position="135"/>
        <end position="155"/>
    </location>
</feature>
<keyword evidence="3" id="KW-1185">Reference proteome</keyword>
<evidence type="ECO:0000313" key="3">
    <source>
        <dbReference type="Proteomes" id="UP000241421"/>
    </source>
</evidence>
<dbReference type="EMBL" id="PXWF02000122">
    <property type="protein sequence ID" value="PWF48902.1"/>
    <property type="molecule type" value="Genomic_DNA"/>
</dbReference>
<name>A0A2U2HN69_9BURK</name>
<keyword evidence="1" id="KW-0472">Membrane</keyword>
<feature type="transmembrane region" description="Helical" evidence="1">
    <location>
        <begin position="83"/>
        <end position="103"/>
    </location>
</feature>
<feature type="transmembrane region" description="Helical" evidence="1">
    <location>
        <begin position="170"/>
        <end position="203"/>
    </location>
</feature>
<sequence>MVSLTTGRVAVVLLLVWALWEGRDYMSVFRTKAWIIFLPLPAVILQYIFVPDFGQLSRFLHLAIYSFLGGALVATLARDIGIVLRATLLAVSVQSLLLFFSFFSTEYRFWFDSIVFSGSNFDASYVYRAPGFSSAGGASLSVIQSFGMLVGWLLLRKNLFYERVIGNSRYLIFLAMIMATASCIVVGRTGLLMCCAFLIIFIFSVESRMHFGIFASLFLVSGFAFFGDSVSGLLANDFSSDYFTTWAFGMFSGEDDTLTTLSGQAIPSLTSETFFGTGLSNIVDGVNPSGNDSGFVQGYYSMGLPFAVLHYVAYLAALYHVLKWLPFKPRVAVCIILFAIELKEPFLFKYSTMMVIMALHFAHRREYLRQYRSVRRL</sequence>
<evidence type="ECO:0000256" key="1">
    <source>
        <dbReference type="SAM" id="Phobius"/>
    </source>
</evidence>
<feature type="transmembrane region" description="Helical" evidence="1">
    <location>
        <begin position="299"/>
        <end position="322"/>
    </location>
</feature>